<protein>
    <submittedName>
        <fullName evidence="2">Uncharacterized protein</fullName>
    </submittedName>
</protein>
<name>A0A749C0R6_SALER</name>
<reference evidence="2" key="2">
    <citation type="submission" date="2020-02" db="EMBL/GenBank/DDBJ databases">
        <authorList>
            <consortium name="NCBI Pathogen Detection Project"/>
        </authorList>
    </citation>
    <scope>NUCLEOTIDE SEQUENCE</scope>
    <source>
        <strain evidence="2">MA.GW_S01999-08</strain>
    </source>
</reference>
<accession>A0A749C0R6</accession>
<evidence type="ECO:0000256" key="1">
    <source>
        <dbReference type="SAM" id="Phobius"/>
    </source>
</evidence>
<proteinExistence type="predicted"/>
<keyword evidence="1" id="KW-1133">Transmembrane helix</keyword>
<reference evidence="2" key="1">
    <citation type="journal article" date="2018" name="Genome Biol.">
        <title>SKESA: strategic k-mer extension for scrupulous assemblies.</title>
        <authorList>
            <person name="Souvorov A."/>
            <person name="Agarwala R."/>
            <person name="Lipman D.J."/>
        </authorList>
    </citation>
    <scope>NUCLEOTIDE SEQUENCE</scope>
    <source>
        <strain evidence="2">MA.GW_S01999-08</strain>
    </source>
</reference>
<keyword evidence="1" id="KW-0812">Transmembrane</keyword>
<feature type="transmembrane region" description="Helical" evidence="1">
    <location>
        <begin position="70"/>
        <end position="94"/>
    </location>
</feature>
<evidence type="ECO:0000313" key="2">
    <source>
        <dbReference type="EMBL" id="HAF5506626.1"/>
    </source>
</evidence>
<keyword evidence="1" id="KW-0472">Membrane</keyword>
<organism evidence="2">
    <name type="scientific">Salmonella enterica</name>
    <name type="common">Salmonella choleraesuis</name>
    <dbReference type="NCBI Taxonomy" id="28901"/>
    <lineage>
        <taxon>Bacteria</taxon>
        <taxon>Pseudomonadati</taxon>
        <taxon>Pseudomonadota</taxon>
        <taxon>Gammaproteobacteria</taxon>
        <taxon>Enterobacterales</taxon>
        <taxon>Enterobacteriaceae</taxon>
        <taxon>Salmonella</taxon>
    </lineage>
</organism>
<gene>
    <name evidence="2" type="ORF">G8C29_004264</name>
</gene>
<feature type="transmembrane region" description="Helical" evidence="1">
    <location>
        <begin position="42"/>
        <end position="64"/>
    </location>
</feature>
<sequence length="169" mass="18792">MCKNEEKEAGMNAPCEINNAGDVEKLAAILDEYEKRHGKETITVHMVAIGSWLIVLFGGAALMGGHGPALIIPAVGLSVVCLLVFYLFGGEYLIANRETLRRLIHYAMEDGEVGDALKTQLLAGKRLTLRDARRLTRLWLDNIERDAAAVEKQREREALTAFLDKETRQ</sequence>
<dbReference type="AlphaFoldDB" id="A0A749C0R6"/>
<comment type="caution">
    <text evidence="2">The sequence shown here is derived from an EMBL/GenBank/DDBJ whole genome shotgun (WGS) entry which is preliminary data.</text>
</comment>
<dbReference type="EMBL" id="DAAVNH010000012">
    <property type="protein sequence ID" value="HAF5506626.1"/>
    <property type="molecule type" value="Genomic_DNA"/>
</dbReference>